<dbReference type="InterPro" id="IPR036390">
    <property type="entry name" value="WH_DNA-bd_sf"/>
</dbReference>
<dbReference type="SUPFAM" id="SSF48008">
    <property type="entry name" value="GntR ligand-binding domain-like"/>
    <property type="match status" value="1"/>
</dbReference>
<evidence type="ECO:0000259" key="4">
    <source>
        <dbReference type="PROSITE" id="PS50949"/>
    </source>
</evidence>
<dbReference type="Pfam" id="PF00392">
    <property type="entry name" value="GntR"/>
    <property type="match status" value="1"/>
</dbReference>
<dbReference type="PROSITE" id="PS50949">
    <property type="entry name" value="HTH_GNTR"/>
    <property type="match status" value="1"/>
</dbReference>
<dbReference type="GO" id="GO:0003700">
    <property type="term" value="F:DNA-binding transcription factor activity"/>
    <property type="evidence" value="ECO:0007669"/>
    <property type="project" value="InterPro"/>
</dbReference>
<evidence type="ECO:0000313" key="5">
    <source>
        <dbReference type="EMBL" id="PSH54724.1"/>
    </source>
</evidence>
<accession>A0A2P7AKJ0</accession>
<dbReference type="SUPFAM" id="SSF46785">
    <property type="entry name" value="Winged helix' DNA-binding domain"/>
    <property type="match status" value="1"/>
</dbReference>
<dbReference type="InterPro" id="IPR011711">
    <property type="entry name" value="GntR_C"/>
</dbReference>
<evidence type="ECO:0000256" key="1">
    <source>
        <dbReference type="ARBA" id="ARBA00023015"/>
    </source>
</evidence>
<gene>
    <name evidence="5" type="ORF">CU100_26295</name>
</gene>
<keyword evidence="6" id="KW-1185">Reference proteome</keyword>
<dbReference type="Pfam" id="PF07729">
    <property type="entry name" value="FCD"/>
    <property type="match status" value="1"/>
</dbReference>
<evidence type="ECO:0000256" key="2">
    <source>
        <dbReference type="ARBA" id="ARBA00023125"/>
    </source>
</evidence>
<feature type="domain" description="HTH gntR-type" evidence="4">
    <location>
        <begin position="1"/>
        <end position="63"/>
    </location>
</feature>
<dbReference type="OrthoDB" id="9810548at2"/>
<keyword evidence="1" id="KW-0805">Transcription regulation</keyword>
<sequence>MVADGIRGEILHHKLKGGDRLRQDAWASRFGVSQMVAREAFKQLVAEGFLRIEPRRGVSVATMSPEEAWEMTQLRSLLECQALRWAIPKITRADLDRAAKVLTQLDKAKTVDRKIALNAEFHQLLYLPSRKERTLGLIATLRVNFERYLRYTWEETHHFEQSQREHREMLELVRNSAVEEAASLLNKHIIATGELLVKSLEAGDQV</sequence>
<comment type="caution">
    <text evidence="5">The sequence shown here is derived from an EMBL/GenBank/DDBJ whole genome shotgun (WGS) entry which is preliminary data.</text>
</comment>
<dbReference type="Gene3D" id="1.10.10.10">
    <property type="entry name" value="Winged helix-like DNA-binding domain superfamily/Winged helix DNA-binding domain"/>
    <property type="match status" value="1"/>
</dbReference>
<dbReference type="GO" id="GO:0003677">
    <property type="term" value="F:DNA binding"/>
    <property type="evidence" value="ECO:0007669"/>
    <property type="project" value="UniProtKB-KW"/>
</dbReference>
<reference evidence="6" key="1">
    <citation type="submission" date="2017-11" db="EMBL/GenBank/DDBJ databases">
        <authorList>
            <person name="Kuznetsova I."/>
            <person name="Sazanova A."/>
            <person name="Chirak E."/>
            <person name="Safronova V."/>
            <person name="Willems A."/>
        </authorList>
    </citation>
    <scope>NUCLEOTIDE SEQUENCE [LARGE SCALE GENOMIC DNA]</scope>
    <source>
        <strain evidence="6">PEPV15</strain>
    </source>
</reference>
<dbReference type="InterPro" id="IPR008920">
    <property type="entry name" value="TF_FadR/GntR_C"/>
</dbReference>
<dbReference type="EMBL" id="PGGN01000008">
    <property type="protein sequence ID" value="PSH54724.1"/>
    <property type="molecule type" value="Genomic_DNA"/>
</dbReference>
<keyword evidence="2" id="KW-0238">DNA-binding</keyword>
<organism evidence="5 6">
    <name type="scientific">Phyllobacterium endophyticum</name>
    <dbReference type="NCBI Taxonomy" id="1149773"/>
    <lineage>
        <taxon>Bacteria</taxon>
        <taxon>Pseudomonadati</taxon>
        <taxon>Pseudomonadota</taxon>
        <taxon>Alphaproteobacteria</taxon>
        <taxon>Hyphomicrobiales</taxon>
        <taxon>Phyllobacteriaceae</taxon>
        <taxon>Phyllobacterium</taxon>
    </lineage>
</organism>
<evidence type="ECO:0000256" key="3">
    <source>
        <dbReference type="ARBA" id="ARBA00023163"/>
    </source>
</evidence>
<dbReference type="SMART" id="SM00895">
    <property type="entry name" value="FCD"/>
    <property type="match status" value="1"/>
</dbReference>
<dbReference type="PANTHER" id="PTHR43537">
    <property type="entry name" value="TRANSCRIPTIONAL REGULATOR, GNTR FAMILY"/>
    <property type="match status" value="1"/>
</dbReference>
<dbReference type="PANTHER" id="PTHR43537:SF41">
    <property type="entry name" value="TRANSCRIPTIONAL REGULATORY PROTEIN"/>
    <property type="match status" value="1"/>
</dbReference>
<proteinExistence type="predicted"/>
<protein>
    <submittedName>
        <fullName evidence="5">GntR family transcriptional regulator</fullName>
    </submittedName>
</protein>
<dbReference type="SMART" id="SM00345">
    <property type="entry name" value="HTH_GNTR"/>
    <property type="match status" value="1"/>
</dbReference>
<dbReference type="Proteomes" id="UP000241158">
    <property type="component" value="Unassembled WGS sequence"/>
</dbReference>
<dbReference type="InterPro" id="IPR000524">
    <property type="entry name" value="Tscrpt_reg_HTH_GntR"/>
</dbReference>
<dbReference type="AlphaFoldDB" id="A0A2P7AKJ0"/>
<evidence type="ECO:0000313" key="6">
    <source>
        <dbReference type="Proteomes" id="UP000241158"/>
    </source>
</evidence>
<dbReference type="Gene3D" id="1.20.120.530">
    <property type="entry name" value="GntR ligand-binding domain-like"/>
    <property type="match status" value="1"/>
</dbReference>
<dbReference type="InterPro" id="IPR036388">
    <property type="entry name" value="WH-like_DNA-bd_sf"/>
</dbReference>
<keyword evidence="3" id="KW-0804">Transcription</keyword>
<name>A0A2P7AKJ0_9HYPH</name>